<gene>
    <name evidence="6" type="ORF">IV203_002583</name>
    <name evidence="7" type="ORF">IV203_034528</name>
</gene>
<evidence type="ECO:0000259" key="4">
    <source>
        <dbReference type="Pfam" id="PF00173"/>
    </source>
</evidence>
<dbReference type="OrthoDB" id="260091at2759"/>
<protein>
    <submittedName>
        <fullName evidence="6">Fatty acid desaturase</fullName>
    </submittedName>
</protein>
<name>A0A9K3K9J3_9STRA</name>
<dbReference type="AlphaFoldDB" id="A0A9K3K9J3"/>
<feature type="transmembrane region" description="Helical" evidence="2">
    <location>
        <begin position="361"/>
        <end position="394"/>
    </location>
</feature>
<feature type="region of interest" description="Disordered" evidence="1">
    <location>
        <begin position="497"/>
        <end position="531"/>
    </location>
</feature>
<dbReference type="GO" id="GO:0016717">
    <property type="term" value="F:oxidoreductase activity, acting on paired donors, with oxidation of a pair of donors resulting in the reduction of molecular oxygen to two molecules of water"/>
    <property type="evidence" value="ECO:0007669"/>
    <property type="project" value="TreeGrafter"/>
</dbReference>
<accession>A0A9K3K9J3</accession>
<dbReference type="Proteomes" id="UP000693970">
    <property type="component" value="Unassembled WGS sequence"/>
</dbReference>
<keyword evidence="2" id="KW-1133">Transmembrane helix</keyword>
<dbReference type="PANTHER" id="PTHR19353">
    <property type="entry name" value="FATTY ACID DESATURASE 2"/>
    <property type="match status" value="1"/>
</dbReference>
<dbReference type="Pfam" id="PF00487">
    <property type="entry name" value="FA_desaturase"/>
    <property type="match status" value="1"/>
</dbReference>
<sequence length="531" mass="60029">MMSAMILLWCATCVIVPLSSAFVSPQTTRVVSLDGLDKSVSASSPSLFYRTARNIRQSSPFTLSSSNTLEVAATVTNSTSSADVEPLAGTWECNEEAECVQVPECTDNECRTSLDVRIHGEWYDLTGWRKAHPAGSHWIDWYDGRDATEVMDAFHSEKGRKMYQRLPKSRPETIELMKDTVVLDSSTQIAFRKFRQELETEGFWKRDMFHEAKLLGIWGSLVLSAAFTASSLPVVSSFLLGLSMTAAGWLGHDYIHGVDSFSDRFRNFAAYAAGLHPTWWSDKHNKHHALTNEMGVDEDLATDPFLYQWPPTPENDSPLRKIQHWIFFVPFSFLFALWRFDSMKVAIDAVEGKRPNAKSELYALLIHYAILWTVFPVSVWLPAIFMSGLVSALIVTPTHQSEEMFEDYQPDWVTAQFQSTRNAVTTNPFSEWLWGGMQYQLEHHLFPSMPRSKYPILRERLIQFSKDNNIPGGYRESGEWEILKMNWDLYKRVAEADPVPGAPNPRGRLGQQGGILDSSNSPAASGVGIFQ</sequence>
<reference evidence="6" key="2">
    <citation type="submission" date="2021-04" db="EMBL/GenBank/DDBJ databases">
        <authorList>
            <person name="Podell S."/>
        </authorList>
    </citation>
    <scope>NUCLEOTIDE SEQUENCE</scope>
    <source>
        <strain evidence="6">Hildebrandi</strain>
    </source>
</reference>
<evidence type="ECO:0000256" key="1">
    <source>
        <dbReference type="SAM" id="MobiDB-lite"/>
    </source>
</evidence>
<evidence type="ECO:0000256" key="2">
    <source>
        <dbReference type="SAM" id="Phobius"/>
    </source>
</evidence>
<proteinExistence type="predicted"/>
<dbReference type="CDD" id="cd03506">
    <property type="entry name" value="Delta6-FADS-like"/>
    <property type="match status" value="1"/>
</dbReference>
<dbReference type="Pfam" id="PF00173">
    <property type="entry name" value="Cyt-b5"/>
    <property type="match status" value="1"/>
</dbReference>
<keyword evidence="2" id="KW-0812">Transmembrane</keyword>
<dbReference type="EMBL" id="JAGRRH010000013">
    <property type="protein sequence ID" value="KAG7359430.1"/>
    <property type="molecule type" value="Genomic_DNA"/>
</dbReference>
<feature type="signal peptide" evidence="3">
    <location>
        <begin position="1"/>
        <end position="21"/>
    </location>
</feature>
<dbReference type="PANTHER" id="PTHR19353:SF19">
    <property type="entry name" value="DELTA(5) FATTY ACID DESATURASE C-RELATED"/>
    <property type="match status" value="1"/>
</dbReference>
<evidence type="ECO:0000259" key="5">
    <source>
        <dbReference type="Pfam" id="PF00487"/>
    </source>
</evidence>
<evidence type="ECO:0000313" key="8">
    <source>
        <dbReference type="Proteomes" id="UP000693970"/>
    </source>
</evidence>
<dbReference type="GO" id="GO:0042759">
    <property type="term" value="P:long-chain fatty acid biosynthetic process"/>
    <property type="evidence" value="ECO:0007669"/>
    <property type="project" value="UniProtKB-ARBA"/>
</dbReference>
<evidence type="ECO:0000313" key="6">
    <source>
        <dbReference type="EMBL" id="KAG7339530.1"/>
    </source>
</evidence>
<evidence type="ECO:0000256" key="3">
    <source>
        <dbReference type="SAM" id="SignalP"/>
    </source>
</evidence>
<dbReference type="InterPro" id="IPR012171">
    <property type="entry name" value="Fatty_acid_desaturase"/>
</dbReference>
<feature type="domain" description="Cytochrome b5 heme-binding" evidence="4">
    <location>
        <begin position="116"/>
        <end position="165"/>
    </location>
</feature>
<keyword evidence="8" id="KW-1185">Reference proteome</keyword>
<feature type="chain" id="PRO_5039844362" evidence="3">
    <location>
        <begin position="22"/>
        <end position="531"/>
    </location>
</feature>
<feature type="transmembrane region" description="Helical" evidence="2">
    <location>
        <begin position="322"/>
        <end position="340"/>
    </location>
</feature>
<dbReference type="EMBL" id="JAGRRH010000033">
    <property type="protein sequence ID" value="KAG7339530.1"/>
    <property type="molecule type" value="Genomic_DNA"/>
</dbReference>
<dbReference type="GO" id="GO:0006636">
    <property type="term" value="P:unsaturated fatty acid biosynthetic process"/>
    <property type="evidence" value="ECO:0007669"/>
    <property type="project" value="UniProtKB-ARBA"/>
</dbReference>
<feature type="domain" description="Fatty acid desaturase" evidence="5">
    <location>
        <begin position="231"/>
        <end position="470"/>
    </location>
</feature>
<dbReference type="InterPro" id="IPR005804">
    <property type="entry name" value="FA_desaturase_dom"/>
</dbReference>
<organism evidence="6 8">
    <name type="scientific">Nitzschia inconspicua</name>
    <dbReference type="NCBI Taxonomy" id="303405"/>
    <lineage>
        <taxon>Eukaryota</taxon>
        <taxon>Sar</taxon>
        <taxon>Stramenopiles</taxon>
        <taxon>Ochrophyta</taxon>
        <taxon>Bacillariophyta</taxon>
        <taxon>Bacillariophyceae</taxon>
        <taxon>Bacillariophycidae</taxon>
        <taxon>Bacillariales</taxon>
        <taxon>Bacillariaceae</taxon>
        <taxon>Nitzschia</taxon>
    </lineage>
</organism>
<keyword evidence="2" id="KW-0472">Membrane</keyword>
<evidence type="ECO:0000313" key="7">
    <source>
        <dbReference type="EMBL" id="KAG7359430.1"/>
    </source>
</evidence>
<dbReference type="InterPro" id="IPR001199">
    <property type="entry name" value="Cyt_B5-like_heme/steroid-bd"/>
</dbReference>
<comment type="caution">
    <text evidence="6">The sequence shown here is derived from an EMBL/GenBank/DDBJ whole genome shotgun (WGS) entry which is preliminary data.</text>
</comment>
<reference evidence="6" key="1">
    <citation type="journal article" date="2021" name="Sci. Rep.">
        <title>Diploid genomic architecture of Nitzschia inconspicua, an elite biomass production diatom.</title>
        <authorList>
            <person name="Oliver A."/>
            <person name="Podell S."/>
            <person name="Pinowska A."/>
            <person name="Traller J.C."/>
            <person name="Smith S.R."/>
            <person name="McClure R."/>
            <person name="Beliaev A."/>
            <person name="Bohutskyi P."/>
            <person name="Hill E.A."/>
            <person name="Rabines A."/>
            <person name="Zheng H."/>
            <person name="Allen L.Z."/>
            <person name="Kuo A."/>
            <person name="Grigoriev I.V."/>
            <person name="Allen A.E."/>
            <person name="Hazlebeck D."/>
            <person name="Allen E.E."/>
        </authorList>
    </citation>
    <scope>NUCLEOTIDE SEQUENCE</scope>
    <source>
        <strain evidence="6">Hildebrandi</strain>
    </source>
</reference>
<dbReference type="GO" id="GO:0016020">
    <property type="term" value="C:membrane"/>
    <property type="evidence" value="ECO:0007669"/>
    <property type="project" value="TreeGrafter"/>
</dbReference>
<keyword evidence="3" id="KW-0732">Signal</keyword>